<evidence type="ECO:0000313" key="2">
    <source>
        <dbReference type="Proteomes" id="UP000029227"/>
    </source>
</evidence>
<dbReference type="Proteomes" id="UP000029227">
    <property type="component" value="Unassembled WGS sequence"/>
</dbReference>
<dbReference type="AlphaFoldDB" id="A0A090RF57"/>
<accession>A0A090RF57</accession>
<organism evidence="1 2">
    <name type="scientific">Photobacterium aphoticum</name>
    <dbReference type="NCBI Taxonomy" id="754436"/>
    <lineage>
        <taxon>Bacteria</taxon>
        <taxon>Pseudomonadati</taxon>
        <taxon>Pseudomonadota</taxon>
        <taxon>Gammaproteobacteria</taxon>
        <taxon>Vibrionales</taxon>
        <taxon>Vibrionaceae</taxon>
        <taxon>Photobacterium</taxon>
    </lineage>
</organism>
<proteinExistence type="predicted"/>
<reference evidence="1 2" key="1">
    <citation type="journal article" date="2014" name="Genome Announc.">
        <title>Draft Genome Sequences of Two Vibrionaceae Species, Vibrio ponticus C121 and Photobacterium aphoticum C119, Isolated as Coral Reef Microbiota.</title>
        <authorList>
            <person name="Al-saari N."/>
            <person name="Meirelles P.M."/>
            <person name="Mino S."/>
            <person name="Suda W."/>
            <person name="Oshima K."/>
            <person name="Hattori M."/>
            <person name="Ohkuma M."/>
            <person name="Thompson F.L."/>
            <person name="Gomez-Gil B."/>
            <person name="Sawabe T."/>
            <person name="Sawabe T."/>
        </authorList>
    </citation>
    <scope>NUCLEOTIDE SEQUENCE [LARGE SCALE GENOMIC DNA]</scope>
    <source>
        <strain evidence="1 2">JCM 19237</strain>
    </source>
</reference>
<name>A0A090RF57_9GAMM</name>
<comment type="caution">
    <text evidence="1">The sequence shown here is derived from an EMBL/GenBank/DDBJ whole genome shotgun (WGS) entry which is preliminary data.</text>
</comment>
<protein>
    <submittedName>
        <fullName evidence="1">Uncharacterized protein</fullName>
    </submittedName>
</protein>
<sequence length="56" mass="6499">MLLAKTQKPLLLFLLASQVLKKHLIKLSKKKNVLLHCRMLLVILNIFHFSSVTKNM</sequence>
<dbReference type="EMBL" id="BBMN01000010">
    <property type="protein sequence ID" value="GAL06197.1"/>
    <property type="molecule type" value="Genomic_DNA"/>
</dbReference>
<evidence type="ECO:0000313" key="1">
    <source>
        <dbReference type="EMBL" id="GAL06197.1"/>
    </source>
</evidence>
<gene>
    <name evidence="1" type="ORF">JCM19237_1842</name>
</gene>